<dbReference type="GO" id="GO:0005975">
    <property type="term" value="P:carbohydrate metabolic process"/>
    <property type="evidence" value="ECO:0007669"/>
    <property type="project" value="InterPro"/>
</dbReference>
<feature type="non-terminal residue" evidence="1">
    <location>
        <position position="1"/>
    </location>
</feature>
<evidence type="ECO:0000313" key="2">
    <source>
        <dbReference type="Proteomes" id="UP000217790"/>
    </source>
</evidence>
<dbReference type="EMBL" id="KZ293686">
    <property type="protein sequence ID" value="PBK86051.1"/>
    <property type="molecule type" value="Genomic_DNA"/>
</dbReference>
<dbReference type="Proteomes" id="UP000217790">
    <property type="component" value="Unassembled WGS sequence"/>
</dbReference>
<name>A0A2H3CSM9_ARMGA</name>
<keyword evidence="2" id="KW-1185">Reference proteome</keyword>
<organism evidence="1 2">
    <name type="scientific">Armillaria gallica</name>
    <name type="common">Bulbous honey fungus</name>
    <name type="synonym">Armillaria bulbosa</name>
    <dbReference type="NCBI Taxonomy" id="47427"/>
    <lineage>
        <taxon>Eukaryota</taxon>
        <taxon>Fungi</taxon>
        <taxon>Dikarya</taxon>
        <taxon>Basidiomycota</taxon>
        <taxon>Agaricomycotina</taxon>
        <taxon>Agaricomycetes</taxon>
        <taxon>Agaricomycetidae</taxon>
        <taxon>Agaricales</taxon>
        <taxon>Marasmiineae</taxon>
        <taxon>Physalacriaceae</taxon>
        <taxon>Armillaria</taxon>
    </lineage>
</organism>
<dbReference type="InParanoid" id="A0A2H3CSM9"/>
<dbReference type="InterPro" id="IPR005198">
    <property type="entry name" value="Glyco_hydro_76"/>
</dbReference>
<protein>
    <submittedName>
        <fullName evidence="1">Uncharacterized protein</fullName>
    </submittedName>
</protein>
<dbReference type="Pfam" id="PF03663">
    <property type="entry name" value="Glyco_hydro_76"/>
    <property type="match status" value="1"/>
</dbReference>
<dbReference type="STRING" id="47427.A0A2H3CSM9"/>
<dbReference type="OrthoDB" id="3068171at2759"/>
<proteinExistence type="predicted"/>
<dbReference type="InterPro" id="IPR008928">
    <property type="entry name" value="6-hairpin_glycosidase_sf"/>
</dbReference>
<dbReference type="AlphaFoldDB" id="A0A2H3CSM9"/>
<dbReference type="SUPFAM" id="SSF48208">
    <property type="entry name" value="Six-hairpin glycosidases"/>
    <property type="match status" value="1"/>
</dbReference>
<gene>
    <name evidence="1" type="ORF">ARMGADRAFT_941124</name>
</gene>
<sequence length="94" mass="9908">VSALLAEATSNQTYLNAAIESANFIQSHLLNPSNTVIDSIASTSNKSCAVHSMVTASRSGIFIEGLAILAHITHNTSIEALYVLMEPGCPHTEP</sequence>
<evidence type="ECO:0000313" key="1">
    <source>
        <dbReference type="EMBL" id="PBK86051.1"/>
    </source>
</evidence>
<reference evidence="2" key="1">
    <citation type="journal article" date="2017" name="Nat. Ecol. Evol.">
        <title>Genome expansion and lineage-specific genetic innovations in the forest pathogenic fungi Armillaria.</title>
        <authorList>
            <person name="Sipos G."/>
            <person name="Prasanna A.N."/>
            <person name="Walter M.C."/>
            <person name="O'Connor E."/>
            <person name="Balint B."/>
            <person name="Krizsan K."/>
            <person name="Kiss B."/>
            <person name="Hess J."/>
            <person name="Varga T."/>
            <person name="Slot J."/>
            <person name="Riley R."/>
            <person name="Boka B."/>
            <person name="Rigling D."/>
            <person name="Barry K."/>
            <person name="Lee J."/>
            <person name="Mihaltcheva S."/>
            <person name="LaButti K."/>
            <person name="Lipzen A."/>
            <person name="Waldron R."/>
            <person name="Moloney N.M."/>
            <person name="Sperisen C."/>
            <person name="Kredics L."/>
            <person name="Vagvoelgyi C."/>
            <person name="Patrignani A."/>
            <person name="Fitzpatrick D."/>
            <person name="Nagy I."/>
            <person name="Doyle S."/>
            <person name="Anderson J.B."/>
            <person name="Grigoriev I.V."/>
            <person name="Gueldener U."/>
            <person name="Muensterkoetter M."/>
            <person name="Nagy L.G."/>
        </authorList>
    </citation>
    <scope>NUCLEOTIDE SEQUENCE [LARGE SCALE GENOMIC DNA]</scope>
    <source>
        <strain evidence="2">Ar21-2</strain>
    </source>
</reference>
<accession>A0A2H3CSM9</accession>
<dbReference type="Gene3D" id="1.50.10.20">
    <property type="match status" value="1"/>
</dbReference>